<dbReference type="AlphaFoldDB" id="A0A7C4QTP1"/>
<keyword evidence="4" id="KW-0862">Zinc</keyword>
<dbReference type="PANTHER" id="PTHR35005">
    <property type="entry name" value="3-DEHYDRO-SCYLLO-INOSOSE HYDROLASE"/>
    <property type="match status" value="1"/>
</dbReference>
<evidence type="ECO:0000256" key="2">
    <source>
        <dbReference type="ARBA" id="ARBA00022723"/>
    </source>
</evidence>
<sequence length="275" mass="31310">MNRAEIEYRYNRLTWPEINDAIELQKLIILPTGSTEQHGHHLPLDVDVFLCESVCLEVGRRVPDKVLVLPPIAYGLNLHHIDFPGTIHIEPDVFIAFCLNITKSVAYHGFQKILIVNGHGSNAPLIDLVARKTVLETQSLCFATSYFWFLLKAFEAVRESAVIAHADEFETSLYLHLAGERVQMDKAVADNDRMGQFVSSDSTMNYFVRFNDYWGRWTRTGVHGDPTKATAEKGRIIFEAAVNGLVELVDELRAWPIEKRADLHTHPVQSQIRWT</sequence>
<proteinExistence type="inferred from homology"/>
<evidence type="ECO:0000256" key="1">
    <source>
        <dbReference type="ARBA" id="ARBA00001947"/>
    </source>
</evidence>
<dbReference type="Gene3D" id="3.40.50.10310">
    <property type="entry name" value="Creatininase"/>
    <property type="match status" value="1"/>
</dbReference>
<comment type="caution">
    <text evidence="6">The sequence shown here is derived from an EMBL/GenBank/DDBJ whole genome shotgun (WGS) entry which is preliminary data.</text>
</comment>
<dbReference type="EMBL" id="DSVQ01000019">
    <property type="protein sequence ID" value="HGT41146.1"/>
    <property type="molecule type" value="Genomic_DNA"/>
</dbReference>
<reference evidence="6" key="1">
    <citation type="journal article" date="2020" name="mSystems">
        <title>Genome- and Community-Level Interaction Insights into Carbon Utilization and Element Cycling Functions of Hydrothermarchaeota in Hydrothermal Sediment.</title>
        <authorList>
            <person name="Zhou Z."/>
            <person name="Liu Y."/>
            <person name="Xu W."/>
            <person name="Pan J."/>
            <person name="Luo Z.H."/>
            <person name="Li M."/>
        </authorList>
    </citation>
    <scope>NUCLEOTIDE SEQUENCE [LARGE SCALE GENOMIC DNA]</scope>
    <source>
        <strain evidence="6">SpSt-508</strain>
    </source>
</reference>
<evidence type="ECO:0000256" key="3">
    <source>
        <dbReference type="ARBA" id="ARBA00022801"/>
    </source>
</evidence>
<accession>A0A7C4QTP1</accession>
<name>A0A7C4QTP1_9PLAN</name>
<dbReference type="PANTHER" id="PTHR35005:SF1">
    <property type="entry name" value="2-AMINO-5-FORMYLAMINO-6-RIBOSYLAMINOPYRIMIDIN-4(3H)-ONE 5'-MONOPHOSPHATE DEFORMYLASE"/>
    <property type="match status" value="1"/>
</dbReference>
<dbReference type="GO" id="GO:0016811">
    <property type="term" value="F:hydrolase activity, acting on carbon-nitrogen (but not peptide) bonds, in linear amides"/>
    <property type="evidence" value="ECO:0007669"/>
    <property type="project" value="TreeGrafter"/>
</dbReference>
<evidence type="ECO:0000256" key="5">
    <source>
        <dbReference type="ARBA" id="ARBA00024029"/>
    </source>
</evidence>
<organism evidence="6">
    <name type="scientific">Schlesneria paludicola</name>
    <dbReference type="NCBI Taxonomy" id="360056"/>
    <lineage>
        <taxon>Bacteria</taxon>
        <taxon>Pseudomonadati</taxon>
        <taxon>Planctomycetota</taxon>
        <taxon>Planctomycetia</taxon>
        <taxon>Planctomycetales</taxon>
        <taxon>Planctomycetaceae</taxon>
        <taxon>Schlesneria</taxon>
    </lineage>
</organism>
<dbReference type="InterPro" id="IPR024087">
    <property type="entry name" value="Creatininase-like_sf"/>
</dbReference>
<gene>
    <name evidence="6" type="ORF">ENS64_18015</name>
</gene>
<dbReference type="GO" id="GO:0009231">
    <property type="term" value="P:riboflavin biosynthetic process"/>
    <property type="evidence" value="ECO:0007669"/>
    <property type="project" value="TreeGrafter"/>
</dbReference>
<dbReference type="Pfam" id="PF02633">
    <property type="entry name" value="Creatininase"/>
    <property type="match status" value="1"/>
</dbReference>
<evidence type="ECO:0000313" key="6">
    <source>
        <dbReference type="EMBL" id="HGT41146.1"/>
    </source>
</evidence>
<comment type="similarity">
    <text evidence="5">Belongs to the creatininase superfamily.</text>
</comment>
<protein>
    <submittedName>
        <fullName evidence="6">Creatininase family protein</fullName>
    </submittedName>
</protein>
<keyword evidence="2" id="KW-0479">Metal-binding</keyword>
<dbReference type="InterPro" id="IPR003785">
    <property type="entry name" value="Creatininase/forma_Hydrolase"/>
</dbReference>
<dbReference type="GO" id="GO:0046872">
    <property type="term" value="F:metal ion binding"/>
    <property type="evidence" value="ECO:0007669"/>
    <property type="project" value="UniProtKB-KW"/>
</dbReference>
<keyword evidence="3" id="KW-0378">Hydrolase</keyword>
<dbReference type="SUPFAM" id="SSF102215">
    <property type="entry name" value="Creatininase"/>
    <property type="match status" value="1"/>
</dbReference>
<comment type="cofactor">
    <cofactor evidence="1">
        <name>Zn(2+)</name>
        <dbReference type="ChEBI" id="CHEBI:29105"/>
    </cofactor>
</comment>
<evidence type="ECO:0000256" key="4">
    <source>
        <dbReference type="ARBA" id="ARBA00022833"/>
    </source>
</evidence>